<proteinExistence type="predicted"/>
<dbReference type="EMBL" id="GGEC01038468">
    <property type="protein sequence ID" value="MBX18952.1"/>
    <property type="molecule type" value="Transcribed_RNA"/>
</dbReference>
<dbReference type="EMBL" id="GGEC01038463">
    <property type="protein sequence ID" value="MBX18947.1"/>
    <property type="molecule type" value="Transcribed_RNA"/>
</dbReference>
<dbReference type="EC" id="2.3.2.27" evidence="2"/>
<evidence type="ECO:0000256" key="7">
    <source>
        <dbReference type="ARBA" id="ARBA00022833"/>
    </source>
</evidence>
<comment type="catalytic activity">
    <reaction evidence="1">
        <text>S-ubiquitinyl-[E2 ubiquitin-conjugating enzyme]-L-cysteine + [acceptor protein]-L-lysine = [E2 ubiquitin-conjugating enzyme]-L-cysteine + N(6)-ubiquitinyl-[acceptor protein]-L-lysine.</text>
        <dbReference type="EC" id="2.3.2.27"/>
    </reaction>
</comment>
<evidence type="ECO:0000256" key="3">
    <source>
        <dbReference type="ARBA" id="ARBA00022679"/>
    </source>
</evidence>
<dbReference type="FunFam" id="3.30.40.10:FF:000615">
    <property type="entry name" value="E3 ubiquitin ligase BIG BROTHER"/>
    <property type="match status" value="1"/>
</dbReference>
<evidence type="ECO:0000256" key="9">
    <source>
        <dbReference type="SAM" id="MobiDB-lite"/>
    </source>
</evidence>
<dbReference type="InterPro" id="IPR001841">
    <property type="entry name" value="Znf_RING"/>
</dbReference>
<dbReference type="CDD" id="cd16469">
    <property type="entry name" value="RING-H2_RNF24-like"/>
    <property type="match status" value="1"/>
</dbReference>
<reference evidence="11" key="1">
    <citation type="submission" date="2018-02" db="EMBL/GenBank/DDBJ databases">
        <title>Rhizophora mucronata_Transcriptome.</title>
        <authorList>
            <person name="Meera S.P."/>
            <person name="Sreeshan A."/>
            <person name="Augustine A."/>
        </authorList>
    </citation>
    <scope>NUCLEOTIDE SEQUENCE</scope>
    <source>
        <tissue evidence="11">Leaf</tissue>
    </source>
</reference>
<dbReference type="GO" id="GO:0005634">
    <property type="term" value="C:nucleus"/>
    <property type="evidence" value="ECO:0007669"/>
    <property type="project" value="TreeGrafter"/>
</dbReference>
<keyword evidence="4" id="KW-0479">Metal-binding</keyword>
<evidence type="ECO:0000313" key="11">
    <source>
        <dbReference type="EMBL" id="MBX18951.1"/>
    </source>
</evidence>
<evidence type="ECO:0000256" key="1">
    <source>
        <dbReference type="ARBA" id="ARBA00000900"/>
    </source>
</evidence>
<dbReference type="InterPro" id="IPR013083">
    <property type="entry name" value="Znf_RING/FYVE/PHD"/>
</dbReference>
<dbReference type="AlphaFoldDB" id="A0A2P2LLV7"/>
<evidence type="ECO:0000256" key="5">
    <source>
        <dbReference type="ARBA" id="ARBA00022771"/>
    </source>
</evidence>
<name>A0A2P2LLV7_RHIMU</name>
<sequence>MGQRNMLCTGQRMDLELDQHGQGYLQPEPCAFLRGLTNFPQPDIQTMVTTLGNTANLDTCNQPEHYDGSIFYGMPQYHGVQHHPYHHLPSTDLGIVSASNSCVPYLASSPGIPPSHQLCDQLPSFSNYGVVGVSADEYRANGHSTDNARGVFKRKNADGYPGNFQCYNAFLGTSSLVAPLNTRHSDGVALVDSAAFPLPQLRGNGSPSIREIRSHRSVRNRLGTSSLDPVPVYSQNHFIQGSYMGQPFQPAGSLWVDQQFRNGSTEAGALLWTQSLSIPYMHGNNVNGGSMETVSLASQVYHELGSNRSNPSFLHPSSVNLQHHIYHHLPPPPMQGMRGHSNNVHPQVPASSFRLHTSYVSRSQNTMNSSHDRLDSGSRHPGSIQPTDPWTYRPHHEGVLTETTLRHRNFPSMRVMPTDGVAVLEFPEYYEVENYVDHHRDMRLDIEDMSYEELLALEEQIGNVNTGLSEKAISSQLKIRTHVSYPTSVNLEEPASLDQEPDSCIICQDDYKSWEKIGILNCGHEYHADCLKRWLRLKNVCPICKSEALSAERNNV</sequence>
<dbReference type="PANTHER" id="PTHR22937:SF222">
    <property type="entry name" value="RING-TYPE E3 UBIQUITIN TRANSFERASE"/>
    <property type="match status" value="1"/>
</dbReference>
<evidence type="ECO:0000259" key="10">
    <source>
        <dbReference type="PROSITE" id="PS50089"/>
    </source>
</evidence>
<keyword evidence="7" id="KW-0862">Zinc</keyword>
<dbReference type="Gene3D" id="3.30.40.10">
    <property type="entry name" value="Zinc/RING finger domain, C3HC4 (zinc finger)"/>
    <property type="match status" value="1"/>
</dbReference>
<keyword evidence="5 8" id="KW-0863">Zinc-finger</keyword>
<dbReference type="PANTHER" id="PTHR22937">
    <property type="entry name" value="E3 UBIQUITIN-PROTEIN LIGASE RNF165"/>
    <property type="match status" value="1"/>
</dbReference>
<keyword evidence="6" id="KW-0833">Ubl conjugation pathway</keyword>
<dbReference type="EMBL" id="GGEC01038467">
    <property type="protein sequence ID" value="MBX18951.1"/>
    <property type="molecule type" value="Transcribed_RNA"/>
</dbReference>
<feature type="region of interest" description="Disordered" evidence="9">
    <location>
        <begin position="363"/>
        <end position="394"/>
    </location>
</feature>
<evidence type="ECO:0000256" key="8">
    <source>
        <dbReference type="PROSITE-ProRule" id="PRU00175"/>
    </source>
</evidence>
<keyword evidence="3" id="KW-0808">Transferase</keyword>
<evidence type="ECO:0000256" key="6">
    <source>
        <dbReference type="ARBA" id="ARBA00022786"/>
    </source>
</evidence>
<feature type="domain" description="RING-type" evidence="10">
    <location>
        <begin position="504"/>
        <end position="545"/>
    </location>
</feature>
<dbReference type="InterPro" id="IPR045191">
    <property type="entry name" value="MBR1/2-like"/>
</dbReference>
<organism evidence="11">
    <name type="scientific">Rhizophora mucronata</name>
    <name type="common">Asiatic mangrove</name>
    <dbReference type="NCBI Taxonomy" id="61149"/>
    <lineage>
        <taxon>Eukaryota</taxon>
        <taxon>Viridiplantae</taxon>
        <taxon>Streptophyta</taxon>
        <taxon>Embryophyta</taxon>
        <taxon>Tracheophyta</taxon>
        <taxon>Spermatophyta</taxon>
        <taxon>Magnoliopsida</taxon>
        <taxon>eudicotyledons</taxon>
        <taxon>Gunneridae</taxon>
        <taxon>Pentapetalae</taxon>
        <taxon>rosids</taxon>
        <taxon>fabids</taxon>
        <taxon>Malpighiales</taxon>
        <taxon>Rhizophoraceae</taxon>
        <taxon>Rhizophora</taxon>
    </lineage>
</organism>
<evidence type="ECO:0000256" key="2">
    <source>
        <dbReference type="ARBA" id="ARBA00012483"/>
    </source>
</evidence>
<evidence type="ECO:0000256" key="4">
    <source>
        <dbReference type="ARBA" id="ARBA00022723"/>
    </source>
</evidence>
<dbReference type="GO" id="GO:0061630">
    <property type="term" value="F:ubiquitin protein ligase activity"/>
    <property type="evidence" value="ECO:0007669"/>
    <property type="project" value="UniProtKB-EC"/>
</dbReference>
<accession>A0A2P2LLV7</accession>
<dbReference type="GO" id="GO:0008270">
    <property type="term" value="F:zinc ion binding"/>
    <property type="evidence" value="ECO:0007669"/>
    <property type="project" value="UniProtKB-KW"/>
</dbReference>
<dbReference type="SUPFAM" id="SSF57850">
    <property type="entry name" value="RING/U-box"/>
    <property type="match status" value="1"/>
</dbReference>
<dbReference type="SMART" id="SM00184">
    <property type="entry name" value="RING"/>
    <property type="match status" value="1"/>
</dbReference>
<dbReference type="Pfam" id="PF13639">
    <property type="entry name" value="zf-RING_2"/>
    <property type="match status" value="1"/>
</dbReference>
<protein>
    <recommendedName>
        <fullName evidence="2">RING-type E3 ubiquitin transferase</fullName>
        <ecNumber evidence="2">2.3.2.27</ecNumber>
    </recommendedName>
</protein>
<dbReference type="PROSITE" id="PS50089">
    <property type="entry name" value="ZF_RING_2"/>
    <property type="match status" value="1"/>
</dbReference>